<dbReference type="InterPro" id="IPR002912">
    <property type="entry name" value="ACT_dom"/>
</dbReference>
<evidence type="ECO:0000313" key="14">
    <source>
        <dbReference type="Proteomes" id="UP001281731"/>
    </source>
</evidence>
<evidence type="ECO:0000256" key="5">
    <source>
        <dbReference type="ARBA" id="ARBA00023141"/>
    </source>
</evidence>
<dbReference type="PANTHER" id="PTHR21022">
    <property type="entry name" value="PREPHENATE DEHYDRATASE P PROTEIN"/>
    <property type="match status" value="1"/>
</dbReference>
<gene>
    <name evidence="10 13" type="primary">pheA</name>
    <name evidence="13" type="ORF">R6G80_05100</name>
</gene>
<evidence type="ECO:0000256" key="4">
    <source>
        <dbReference type="ARBA" id="ARBA00022605"/>
    </source>
</evidence>
<evidence type="ECO:0000256" key="7">
    <source>
        <dbReference type="ARBA" id="ARBA00023239"/>
    </source>
</evidence>
<feature type="domain" description="ACT" evidence="12">
    <location>
        <begin position="205"/>
        <end position="282"/>
    </location>
</feature>
<dbReference type="SUPFAM" id="SSF53850">
    <property type="entry name" value="Periplasmic binding protein-like II"/>
    <property type="match status" value="1"/>
</dbReference>
<dbReference type="PROSITE" id="PS51671">
    <property type="entry name" value="ACT"/>
    <property type="match status" value="1"/>
</dbReference>
<accession>A0AAW9HN58</accession>
<evidence type="ECO:0000259" key="11">
    <source>
        <dbReference type="PROSITE" id="PS51171"/>
    </source>
</evidence>
<evidence type="ECO:0000259" key="12">
    <source>
        <dbReference type="PROSITE" id="PS51671"/>
    </source>
</evidence>
<dbReference type="GO" id="GO:0004664">
    <property type="term" value="F:prephenate dehydratase activity"/>
    <property type="evidence" value="ECO:0007669"/>
    <property type="project" value="UniProtKB-UniRule"/>
</dbReference>
<feature type="domain" description="Prephenate dehydratase" evidence="11">
    <location>
        <begin position="9"/>
        <end position="190"/>
    </location>
</feature>
<dbReference type="GO" id="GO:0009094">
    <property type="term" value="P:L-phenylalanine biosynthetic process"/>
    <property type="evidence" value="ECO:0007669"/>
    <property type="project" value="UniProtKB-KW"/>
</dbReference>
<comment type="pathway">
    <text evidence="1 10">Amino-acid biosynthesis; L-phenylalanine biosynthesis; phenylpyruvate from prephenate: step 1/1.</text>
</comment>
<dbReference type="PANTHER" id="PTHR21022:SF19">
    <property type="entry name" value="PREPHENATE DEHYDRATASE-RELATED"/>
    <property type="match status" value="1"/>
</dbReference>
<dbReference type="CDD" id="cd13632">
    <property type="entry name" value="PBP2_Aa-PDT_like"/>
    <property type="match status" value="1"/>
</dbReference>
<keyword evidence="5 10" id="KW-0057">Aromatic amino acid biosynthesis</keyword>
<dbReference type="PIRSF" id="PIRSF001500">
    <property type="entry name" value="Chor_mut_pdt_Ppr"/>
    <property type="match status" value="1"/>
</dbReference>
<evidence type="ECO:0000256" key="10">
    <source>
        <dbReference type="RuleBase" id="RU361254"/>
    </source>
</evidence>
<dbReference type="CDD" id="cd04905">
    <property type="entry name" value="ACT_CM-PDT"/>
    <property type="match status" value="1"/>
</dbReference>
<evidence type="ECO:0000256" key="6">
    <source>
        <dbReference type="ARBA" id="ARBA00023222"/>
    </source>
</evidence>
<protein>
    <recommendedName>
        <fullName evidence="3 10">Prephenate dehydratase</fullName>
        <shortName evidence="10">PDT</shortName>
        <ecNumber evidence="2 10">4.2.1.51</ecNumber>
    </recommendedName>
</protein>
<reference evidence="13" key="1">
    <citation type="submission" date="2023-10" db="EMBL/GenBank/DDBJ databases">
        <title>Whole Genome based description of the genera Actinobaculum and Actinotignum reveals a complex phylogenetic relationship within the species included in the genus Actinotignum.</title>
        <authorList>
            <person name="Jensen C.S."/>
            <person name="Dargis R."/>
            <person name="Kemp M."/>
            <person name="Christensen J.J."/>
        </authorList>
    </citation>
    <scope>NUCLEOTIDE SEQUENCE</scope>
    <source>
        <strain evidence="13">SLA_B511</strain>
    </source>
</reference>
<dbReference type="Proteomes" id="UP001281731">
    <property type="component" value="Unassembled WGS sequence"/>
</dbReference>
<dbReference type="InterPro" id="IPR018528">
    <property type="entry name" value="Preph_deHydtase_CS"/>
</dbReference>
<sequence length="316" mass="33911">MNAHTSGHTYSFLGPRGTFCHAALRQVAQEPTDTFIPATDVPSALRKVRNGETDFAVVPIENSVEGGVNATLDSLVSGGPLEIYGEIVVPIAFALAVRPGTKLEDVHRISTHGHAWAQCRNWLSAHLTEAVHVPATSTAAAVKELATNPNADFDAAVCAVPTVEEYGMVSLSDEIADSKNAVTRFILVGKPGKISSPSGADKTTLMVQLPSDESGALLRMLEQFSARGVNMSRIESRPVGDTLGRYAFSIDALAHVTEERMQAVLVGLHRVSPQVIFLGSYPTADRKPTPLQQGTSNDEFARARNWVASITQRVEE</sequence>
<name>A0AAW9HN58_9ACTO</name>
<dbReference type="EC" id="4.2.1.51" evidence="2 10"/>
<keyword evidence="7 10" id="KW-0456">Lyase</keyword>
<dbReference type="InterPro" id="IPR008242">
    <property type="entry name" value="Chor_mutase/pphenate_deHydtase"/>
</dbReference>
<dbReference type="RefSeq" id="WP_022866195.1">
    <property type="nucleotide sequence ID" value="NZ_CP126967.1"/>
</dbReference>
<evidence type="ECO:0000256" key="9">
    <source>
        <dbReference type="PIRSR" id="PIRSR001500-2"/>
    </source>
</evidence>
<dbReference type="Gene3D" id="3.30.70.260">
    <property type="match status" value="1"/>
</dbReference>
<dbReference type="AlphaFoldDB" id="A0AAW9HN58"/>
<dbReference type="GO" id="GO:0005737">
    <property type="term" value="C:cytoplasm"/>
    <property type="evidence" value="ECO:0007669"/>
    <property type="project" value="TreeGrafter"/>
</dbReference>
<dbReference type="NCBIfam" id="NF008865">
    <property type="entry name" value="PRK11898.1"/>
    <property type="match status" value="1"/>
</dbReference>
<feature type="site" description="Essential for prephenate dehydratase activity" evidence="9">
    <location>
        <position position="183"/>
    </location>
</feature>
<dbReference type="Gene3D" id="3.40.190.10">
    <property type="entry name" value="Periplasmic binding protein-like II"/>
    <property type="match status" value="2"/>
</dbReference>
<comment type="catalytic activity">
    <reaction evidence="8 10">
        <text>prephenate + H(+) = 3-phenylpyruvate + CO2 + H2O</text>
        <dbReference type="Rhea" id="RHEA:21648"/>
        <dbReference type="ChEBI" id="CHEBI:15377"/>
        <dbReference type="ChEBI" id="CHEBI:15378"/>
        <dbReference type="ChEBI" id="CHEBI:16526"/>
        <dbReference type="ChEBI" id="CHEBI:18005"/>
        <dbReference type="ChEBI" id="CHEBI:29934"/>
        <dbReference type="EC" id="4.2.1.51"/>
    </reaction>
</comment>
<keyword evidence="4 10" id="KW-0028">Amino-acid biosynthesis</keyword>
<dbReference type="FunFam" id="3.40.190.10:FF:000064">
    <property type="entry name" value="Prephenate dehydratase"/>
    <property type="match status" value="1"/>
</dbReference>
<comment type="caution">
    <text evidence="13">The sequence shown here is derived from an EMBL/GenBank/DDBJ whole genome shotgun (WGS) entry which is preliminary data.</text>
</comment>
<dbReference type="InterPro" id="IPR045865">
    <property type="entry name" value="ACT-like_dom_sf"/>
</dbReference>
<keyword evidence="6 10" id="KW-0584">Phenylalanine biosynthesis</keyword>
<evidence type="ECO:0000256" key="8">
    <source>
        <dbReference type="ARBA" id="ARBA00047848"/>
    </source>
</evidence>
<dbReference type="InterPro" id="IPR001086">
    <property type="entry name" value="Preph_deHydtase"/>
</dbReference>
<dbReference type="EMBL" id="JAWNGC010000005">
    <property type="protein sequence ID" value="MDY5155101.1"/>
    <property type="molecule type" value="Genomic_DNA"/>
</dbReference>
<dbReference type="PROSITE" id="PS51171">
    <property type="entry name" value="PREPHENATE_DEHYDR_3"/>
    <property type="match status" value="1"/>
</dbReference>
<dbReference type="PROSITE" id="PS00857">
    <property type="entry name" value="PREPHENATE_DEHYDR_1"/>
    <property type="match status" value="1"/>
</dbReference>
<evidence type="ECO:0000313" key="13">
    <source>
        <dbReference type="EMBL" id="MDY5155101.1"/>
    </source>
</evidence>
<dbReference type="PROSITE" id="PS00858">
    <property type="entry name" value="PREPHENATE_DEHYDR_2"/>
    <property type="match status" value="1"/>
</dbReference>
<proteinExistence type="predicted"/>
<evidence type="ECO:0000256" key="1">
    <source>
        <dbReference type="ARBA" id="ARBA00004741"/>
    </source>
</evidence>
<organism evidence="13 14">
    <name type="scientific">Actinotignum urinale</name>
    <dbReference type="NCBI Taxonomy" id="190146"/>
    <lineage>
        <taxon>Bacteria</taxon>
        <taxon>Bacillati</taxon>
        <taxon>Actinomycetota</taxon>
        <taxon>Actinomycetes</taxon>
        <taxon>Actinomycetales</taxon>
        <taxon>Actinomycetaceae</taxon>
        <taxon>Actinotignum</taxon>
    </lineage>
</organism>
<dbReference type="Pfam" id="PF00800">
    <property type="entry name" value="PDT"/>
    <property type="match status" value="1"/>
</dbReference>
<evidence type="ECO:0000256" key="3">
    <source>
        <dbReference type="ARBA" id="ARBA00021872"/>
    </source>
</evidence>
<dbReference type="SUPFAM" id="SSF55021">
    <property type="entry name" value="ACT-like"/>
    <property type="match status" value="1"/>
</dbReference>
<evidence type="ECO:0000256" key="2">
    <source>
        <dbReference type="ARBA" id="ARBA00013147"/>
    </source>
</evidence>